<comment type="caution">
    <text evidence="2">The sequence shown here is derived from an EMBL/GenBank/DDBJ whole genome shotgun (WGS) entry which is preliminary data.</text>
</comment>
<organism evidence="2 3">
    <name type="scientific">Rhizoctonia solani</name>
    <dbReference type="NCBI Taxonomy" id="456999"/>
    <lineage>
        <taxon>Eukaryota</taxon>
        <taxon>Fungi</taxon>
        <taxon>Dikarya</taxon>
        <taxon>Basidiomycota</taxon>
        <taxon>Agaricomycotina</taxon>
        <taxon>Agaricomycetes</taxon>
        <taxon>Cantharellales</taxon>
        <taxon>Ceratobasidiaceae</taxon>
        <taxon>Rhizoctonia</taxon>
    </lineage>
</organism>
<dbReference type="AlphaFoldDB" id="A0A8H3CJ69"/>
<protein>
    <recommendedName>
        <fullName evidence="1">Heterokaryon incompatibility domain-containing protein</fullName>
    </recommendedName>
</protein>
<dbReference type="Pfam" id="PF06985">
    <property type="entry name" value="HET"/>
    <property type="match status" value="1"/>
</dbReference>
<dbReference type="InterPro" id="IPR010730">
    <property type="entry name" value="HET"/>
</dbReference>
<sequence>MSVQPKLIYPYDLGETFDRKNYFDISTSMTKPSPETYRFVQCDPLLADKPVIKVYEYPELPIKEYTVISYIWNGVKAHIQDTFEIARGKKQAPPNPISIPILQDACRAAKIRGTNLLWLDALCIDMSNTEDNSWQVKHMFEIYQNSALCIVFPAGLWRLTSLSEETSWINRGWTLQEAVAPSVVEVVFYWTHGDSRARPYQNNHKDSSIITEITKGRCAMAPLPFLLDCTISGALVLDTPRGCKEPVHMFGTGPEPKPSTDYRLVLPNVAALAVILNHKDDAGTSPYYHCIWKSAMMRSTKYPADMIFSIMGLFGVTDLGPEKIEEDDYIKPTIALTKRILEKEGRATWLGAALFSPPCPQISTFPSFPRVLPGRNTPVIAIPDEGYVPAAQLLINEYMNTAIDMDFPKGNMTAEGDLEFEALCVRVKKSSSAPPRKDSSHFIQDIDGTIWVGSAGSSDDEPEAYAVLLCCFKAYSPLTQKFRDFHASNVRGFVVEVKPNSSTSGQQKFERVYLKSYFMFTITEYSWLKDWTKKNLAVGSFIETANKDKSLIETELHDYTRNRLESKLWVEDEKLIREIYESLSKKVLPSVAD</sequence>
<reference evidence="2" key="1">
    <citation type="submission" date="2021-01" db="EMBL/GenBank/DDBJ databases">
        <authorList>
            <person name="Kaushik A."/>
        </authorList>
    </citation>
    <scope>NUCLEOTIDE SEQUENCE</scope>
    <source>
        <strain evidence="2">AG6-10EEA</strain>
    </source>
</reference>
<dbReference type="EMBL" id="CAJMXA010002693">
    <property type="protein sequence ID" value="CAE6486144.1"/>
    <property type="molecule type" value="Genomic_DNA"/>
</dbReference>
<dbReference type="PANTHER" id="PTHR10622">
    <property type="entry name" value="HET DOMAIN-CONTAINING PROTEIN"/>
    <property type="match status" value="1"/>
</dbReference>
<dbReference type="Proteomes" id="UP000663853">
    <property type="component" value="Unassembled WGS sequence"/>
</dbReference>
<dbReference type="PANTHER" id="PTHR10622:SF10">
    <property type="entry name" value="HET DOMAIN-CONTAINING PROTEIN"/>
    <property type="match status" value="1"/>
</dbReference>
<evidence type="ECO:0000259" key="1">
    <source>
        <dbReference type="Pfam" id="PF06985"/>
    </source>
</evidence>
<evidence type="ECO:0000313" key="3">
    <source>
        <dbReference type="Proteomes" id="UP000663853"/>
    </source>
</evidence>
<proteinExistence type="predicted"/>
<feature type="domain" description="Heterokaryon incompatibility" evidence="1">
    <location>
        <begin position="65"/>
        <end position="152"/>
    </location>
</feature>
<accession>A0A8H3CJ69</accession>
<name>A0A8H3CJ69_9AGAM</name>
<gene>
    <name evidence="2" type="ORF">RDB_LOCUS95633</name>
</gene>
<evidence type="ECO:0000313" key="2">
    <source>
        <dbReference type="EMBL" id="CAE6486144.1"/>
    </source>
</evidence>